<evidence type="ECO:0000256" key="18">
    <source>
        <dbReference type="ARBA" id="ARBA00022870"/>
    </source>
</evidence>
<dbReference type="SMART" id="SM00220">
    <property type="entry name" value="S_TKc"/>
    <property type="match status" value="1"/>
</dbReference>
<dbReference type="FunFam" id="1.10.238.10:FF:000585">
    <property type="entry name" value="Calcium-dependent protein kinase-a"/>
    <property type="match status" value="1"/>
</dbReference>
<dbReference type="Pfam" id="PF13499">
    <property type="entry name" value="EF-hand_7"/>
    <property type="match status" value="2"/>
</dbReference>
<dbReference type="GO" id="GO:0020005">
    <property type="term" value="C:symbiont-containing vacuole membrane"/>
    <property type="evidence" value="ECO:0007669"/>
    <property type="project" value="UniProtKB-SubCell"/>
</dbReference>
<dbReference type="InterPro" id="IPR002048">
    <property type="entry name" value="EF_hand_dom"/>
</dbReference>
<feature type="region of interest" description="Disordered" evidence="29">
    <location>
        <begin position="178"/>
        <end position="212"/>
    </location>
</feature>
<dbReference type="Gene3D" id="3.30.200.20">
    <property type="entry name" value="Phosphorylase Kinase, domain 1"/>
    <property type="match status" value="1"/>
</dbReference>
<evidence type="ECO:0000256" key="11">
    <source>
        <dbReference type="ARBA" id="ARBA00022723"/>
    </source>
</evidence>
<keyword evidence="12" id="KW-0677">Repeat</keyword>
<feature type="compositionally biased region" description="Acidic residues" evidence="29">
    <location>
        <begin position="61"/>
        <end position="70"/>
    </location>
</feature>
<evidence type="ECO:0000256" key="27">
    <source>
        <dbReference type="ARBA" id="ARBA00068067"/>
    </source>
</evidence>
<keyword evidence="19" id="KW-0969">Cilium</keyword>
<dbReference type="InterPro" id="IPR018247">
    <property type="entry name" value="EF_Hand_1_Ca_BS"/>
</dbReference>
<dbReference type="SUPFAM" id="SSF47473">
    <property type="entry name" value="EF-hand"/>
    <property type="match status" value="1"/>
</dbReference>
<dbReference type="SUPFAM" id="SSF56112">
    <property type="entry name" value="Protein kinase-like (PK-like)"/>
    <property type="match status" value="1"/>
</dbReference>
<feature type="domain" description="EF-hand" evidence="31">
    <location>
        <begin position="539"/>
        <end position="574"/>
    </location>
</feature>
<comment type="catalytic activity">
    <reaction evidence="24">
        <text>L-threonyl-[protein] + ATP = O-phospho-L-threonyl-[protein] + ADP + H(+)</text>
        <dbReference type="Rhea" id="RHEA:46608"/>
        <dbReference type="Rhea" id="RHEA-COMP:11060"/>
        <dbReference type="Rhea" id="RHEA-COMP:11605"/>
        <dbReference type="ChEBI" id="CHEBI:15378"/>
        <dbReference type="ChEBI" id="CHEBI:30013"/>
        <dbReference type="ChEBI" id="CHEBI:30616"/>
        <dbReference type="ChEBI" id="CHEBI:61977"/>
        <dbReference type="ChEBI" id="CHEBI:456216"/>
        <dbReference type="EC" id="2.7.11.1"/>
    </reaction>
</comment>
<feature type="compositionally biased region" description="Basic and acidic residues" evidence="29">
    <location>
        <begin position="196"/>
        <end position="206"/>
    </location>
</feature>
<dbReference type="InterPro" id="IPR000719">
    <property type="entry name" value="Prot_kinase_dom"/>
</dbReference>
<evidence type="ECO:0000256" key="4">
    <source>
        <dbReference type="ARBA" id="ARBA00004425"/>
    </source>
</evidence>
<sequence length="686" mass="77886">MKNSYKDAESSISSIRSDSIDSELDDVVQIQLKKQNIMGSNLNMMIQQDLPPPIQDKSNSNDEEESDDDEEVKRASSSARPHDLEDQEQGALYANGQGGTTGKSPGLRKQFTQMKSRKIKYVKKIVKVKTKSKKSMMMTQMSRGKSFAMNVPGQFTSIQHDQYTSMIKLPLQRESSANVTSPKNIESNNLLIPKNKQSDKKTDRRNSSRRGTGVNVVNIDAQMFIHEKKGKITNDYEVLAVIGKGGYGEVKKVIHRLTGDVRAMKIIKKESCDEGYLKSLSNEINILRQLDHPNINKLYEIYQDKHHIYMITEFLGGGELFDILVKKRCLGESIAAKIIKQVLQAINYCHSKKIVHRDLKPENLMLEAEDQWNVKVIDFGLSRYFSNDKKMCQRLGTPYYIAPEVLKKKYDEKCDIWSIGVILHVLLCGAPPFQGRTDEQIFEAIQLGYITFASPEWENISNEGKIFIKKLLQVNPDARYSARQALDDPWIKIYTGGDNVQLAYSVAKKVLNNLRYFRPDTTLQQAVLTYMASQFASKDERMKLNEIFKAFDKNHDGILSREELIQGYTQMYGSEAKAIQEVDQILQKLDMNNSGGVDYSEFFLATINIPNMLTKEKLKAAFQIFDPDGSGQISINEIVAIMGGGDSVEGIDDWKQVIADIDKDGNGEINFEEFEQMMKQLVSQQK</sequence>
<dbReference type="GO" id="GO:0031514">
    <property type="term" value="C:motile cilium"/>
    <property type="evidence" value="ECO:0007669"/>
    <property type="project" value="UniProtKB-SubCell"/>
</dbReference>
<protein>
    <recommendedName>
        <fullName evidence="27">Calcium-dependent protein kinase 1</fullName>
        <ecNumber evidence="5">2.7.11.1</ecNumber>
    </recommendedName>
</protein>
<feature type="binding site" evidence="28">
    <location>
        <position position="269"/>
    </location>
    <ligand>
        <name>ATP</name>
        <dbReference type="ChEBI" id="CHEBI:30616"/>
    </ligand>
</feature>
<keyword evidence="10" id="KW-0519">Myristate</keyword>
<evidence type="ECO:0000256" key="17">
    <source>
        <dbReference type="ARBA" id="ARBA00022846"/>
    </source>
</evidence>
<keyword evidence="18" id="KW-0472">Membrane</keyword>
<evidence type="ECO:0000259" key="31">
    <source>
        <dbReference type="PROSITE" id="PS50222"/>
    </source>
</evidence>
<dbReference type="InParanoid" id="A0A077ZT16"/>
<dbReference type="Gene3D" id="1.10.510.10">
    <property type="entry name" value="Transferase(Phosphotransferase) domain 1"/>
    <property type="match status" value="1"/>
</dbReference>
<keyword evidence="33" id="KW-1185">Reference proteome</keyword>
<proteinExistence type="inferred from homology"/>
<dbReference type="Pfam" id="PF00069">
    <property type="entry name" value="Pkinase"/>
    <property type="match status" value="1"/>
</dbReference>
<dbReference type="PROSITE" id="PS00018">
    <property type="entry name" value="EF_HAND_1"/>
    <property type="match status" value="3"/>
</dbReference>
<keyword evidence="22" id="KW-0449">Lipoprotein</keyword>
<dbReference type="InterPro" id="IPR050205">
    <property type="entry name" value="CDPK_Ser/Thr_kinases"/>
</dbReference>
<evidence type="ECO:0000256" key="25">
    <source>
        <dbReference type="ARBA" id="ARBA00048679"/>
    </source>
</evidence>
<comment type="similarity">
    <text evidence="23">Belongs to the protein kinase superfamily. Ser/Thr protein kinase family. CDPK subfamily.</text>
</comment>
<dbReference type="Gene3D" id="1.10.238.10">
    <property type="entry name" value="EF-hand"/>
    <property type="match status" value="2"/>
</dbReference>
<reference evidence="32 33" key="1">
    <citation type="submission" date="2014-06" db="EMBL/GenBank/DDBJ databases">
        <authorList>
            <person name="Swart Estienne"/>
        </authorList>
    </citation>
    <scope>NUCLEOTIDE SEQUENCE [LARGE SCALE GENOMIC DNA]</scope>
    <source>
        <strain evidence="32 33">130c</strain>
    </source>
</reference>
<accession>A0A077ZT16</accession>
<dbReference type="OMA" id="HEWIKMT"/>
<evidence type="ECO:0000256" key="14">
    <source>
        <dbReference type="ARBA" id="ARBA00022777"/>
    </source>
</evidence>
<evidence type="ECO:0000256" key="29">
    <source>
        <dbReference type="SAM" id="MobiDB-lite"/>
    </source>
</evidence>
<dbReference type="Proteomes" id="UP000039865">
    <property type="component" value="Unassembled WGS sequence"/>
</dbReference>
<feature type="compositionally biased region" description="Polar residues" evidence="29">
    <location>
        <begin position="178"/>
        <end position="190"/>
    </location>
</feature>
<dbReference type="SMART" id="SM00054">
    <property type="entry name" value="EFh"/>
    <property type="match status" value="4"/>
</dbReference>
<evidence type="ECO:0000256" key="12">
    <source>
        <dbReference type="ARBA" id="ARBA00022737"/>
    </source>
</evidence>
<dbReference type="GO" id="GO:0020002">
    <property type="term" value="C:host cell plasma membrane"/>
    <property type="evidence" value="ECO:0007669"/>
    <property type="project" value="UniProtKB-SubCell"/>
</dbReference>
<dbReference type="InterPro" id="IPR017441">
    <property type="entry name" value="Protein_kinase_ATP_BS"/>
</dbReference>
<dbReference type="PROSITE" id="PS00108">
    <property type="entry name" value="PROTEIN_KINASE_ST"/>
    <property type="match status" value="1"/>
</dbReference>
<evidence type="ECO:0000313" key="33">
    <source>
        <dbReference type="Proteomes" id="UP000039865"/>
    </source>
</evidence>
<dbReference type="OrthoDB" id="312720at2759"/>
<dbReference type="FunFam" id="3.30.200.20:FF:000315">
    <property type="entry name" value="Calcium-dependent protein kinase 3"/>
    <property type="match status" value="1"/>
</dbReference>
<dbReference type="EC" id="2.7.11.1" evidence="5"/>
<keyword evidence="7" id="KW-1032">Host cell membrane</keyword>
<organism evidence="32 33">
    <name type="scientific">Stylonychia lemnae</name>
    <name type="common">Ciliate</name>
    <dbReference type="NCBI Taxonomy" id="5949"/>
    <lineage>
        <taxon>Eukaryota</taxon>
        <taxon>Sar</taxon>
        <taxon>Alveolata</taxon>
        <taxon>Ciliophora</taxon>
        <taxon>Intramacronucleata</taxon>
        <taxon>Spirotrichea</taxon>
        <taxon>Stichotrichia</taxon>
        <taxon>Sporadotrichida</taxon>
        <taxon>Oxytrichidae</taxon>
        <taxon>Stylonychinae</taxon>
        <taxon>Stylonychia</taxon>
    </lineage>
</organism>
<evidence type="ECO:0000256" key="6">
    <source>
        <dbReference type="ARBA" id="ARBA00022475"/>
    </source>
</evidence>
<dbReference type="AlphaFoldDB" id="A0A077ZT16"/>
<evidence type="ECO:0000256" key="2">
    <source>
        <dbReference type="ARBA" id="ARBA00004230"/>
    </source>
</evidence>
<dbReference type="GO" id="GO:0005524">
    <property type="term" value="F:ATP binding"/>
    <property type="evidence" value="ECO:0007669"/>
    <property type="project" value="UniProtKB-UniRule"/>
</dbReference>
<dbReference type="PANTHER" id="PTHR24349">
    <property type="entry name" value="SERINE/THREONINE-PROTEIN KINASE"/>
    <property type="match status" value="1"/>
</dbReference>
<name>A0A077ZT16_STYLE</name>
<keyword evidence="16 28" id="KW-0067">ATP-binding</keyword>
<comment type="cofactor">
    <cofactor evidence="1">
        <name>Mg(2+)</name>
        <dbReference type="ChEBI" id="CHEBI:18420"/>
    </cofactor>
</comment>
<dbReference type="CDD" id="cd05117">
    <property type="entry name" value="STKc_CAMK"/>
    <property type="match status" value="1"/>
</dbReference>
<feature type="domain" description="EF-hand" evidence="31">
    <location>
        <begin position="577"/>
        <end position="612"/>
    </location>
</feature>
<keyword evidence="17" id="KW-0282">Flagellum</keyword>
<keyword evidence="9" id="KW-0808">Transferase</keyword>
<comment type="catalytic activity">
    <reaction evidence="25">
        <text>L-seryl-[protein] + ATP = O-phospho-L-seryl-[protein] + ADP + H(+)</text>
        <dbReference type="Rhea" id="RHEA:17989"/>
        <dbReference type="Rhea" id="RHEA-COMP:9863"/>
        <dbReference type="Rhea" id="RHEA-COMP:11604"/>
        <dbReference type="ChEBI" id="CHEBI:15378"/>
        <dbReference type="ChEBI" id="CHEBI:29999"/>
        <dbReference type="ChEBI" id="CHEBI:30616"/>
        <dbReference type="ChEBI" id="CHEBI:83421"/>
        <dbReference type="ChEBI" id="CHEBI:456216"/>
        <dbReference type="EC" id="2.7.11.1"/>
    </reaction>
</comment>
<keyword evidence="13 28" id="KW-0547">Nucleotide-binding</keyword>
<evidence type="ECO:0000256" key="23">
    <source>
        <dbReference type="ARBA" id="ARBA00024334"/>
    </source>
</evidence>
<evidence type="ECO:0000256" key="13">
    <source>
        <dbReference type="ARBA" id="ARBA00022741"/>
    </source>
</evidence>
<evidence type="ECO:0000256" key="26">
    <source>
        <dbReference type="ARBA" id="ARBA00060437"/>
    </source>
</evidence>
<keyword evidence="11" id="KW-0479">Metal-binding</keyword>
<keyword evidence="14 32" id="KW-0418">Kinase</keyword>
<evidence type="ECO:0000256" key="22">
    <source>
        <dbReference type="ARBA" id="ARBA00023288"/>
    </source>
</evidence>
<evidence type="ECO:0000256" key="7">
    <source>
        <dbReference type="ARBA" id="ARBA00022511"/>
    </source>
</evidence>
<dbReference type="PROSITE" id="PS50011">
    <property type="entry name" value="PROTEIN_KINASE_DOM"/>
    <property type="match status" value="1"/>
</dbReference>
<dbReference type="EMBL" id="CCKQ01001926">
    <property type="protein sequence ID" value="CDW73027.1"/>
    <property type="molecule type" value="Genomic_DNA"/>
</dbReference>
<evidence type="ECO:0000256" key="8">
    <source>
        <dbReference type="ARBA" id="ARBA00022527"/>
    </source>
</evidence>
<dbReference type="PROSITE" id="PS00107">
    <property type="entry name" value="PROTEIN_KINASE_ATP"/>
    <property type="match status" value="1"/>
</dbReference>
<dbReference type="CDD" id="cd00051">
    <property type="entry name" value="EFh"/>
    <property type="match status" value="2"/>
</dbReference>
<dbReference type="GO" id="GO:0004674">
    <property type="term" value="F:protein serine/threonine kinase activity"/>
    <property type="evidence" value="ECO:0007669"/>
    <property type="project" value="UniProtKB-KW"/>
</dbReference>
<feature type="region of interest" description="Disordered" evidence="29">
    <location>
        <begin position="1"/>
        <end position="23"/>
    </location>
</feature>
<dbReference type="InterPro" id="IPR011009">
    <property type="entry name" value="Kinase-like_dom_sf"/>
</dbReference>
<feature type="domain" description="EF-hand" evidence="31">
    <location>
        <begin position="613"/>
        <end position="648"/>
    </location>
</feature>
<gene>
    <name evidence="32" type="primary">Contig8182.g8728</name>
    <name evidence="32" type="ORF">STYLEM_1995</name>
</gene>
<dbReference type="InterPro" id="IPR008271">
    <property type="entry name" value="Ser/Thr_kinase_AS"/>
</dbReference>
<evidence type="ECO:0000256" key="21">
    <source>
        <dbReference type="ARBA" id="ARBA00023273"/>
    </source>
</evidence>
<evidence type="ECO:0000256" key="24">
    <source>
        <dbReference type="ARBA" id="ARBA00047899"/>
    </source>
</evidence>
<keyword evidence="8" id="KW-0723">Serine/threonine-protein kinase</keyword>
<evidence type="ECO:0000256" key="9">
    <source>
        <dbReference type="ARBA" id="ARBA00022679"/>
    </source>
</evidence>
<dbReference type="PROSITE" id="PS50222">
    <property type="entry name" value="EF_HAND_2"/>
    <property type="match status" value="4"/>
</dbReference>
<dbReference type="FunFam" id="1.10.510.10:FF:000398">
    <property type="entry name" value="Calcium-dependent protein kinase 1"/>
    <property type="match status" value="1"/>
</dbReference>
<dbReference type="InterPro" id="IPR011992">
    <property type="entry name" value="EF-hand-dom_pair"/>
</dbReference>
<feature type="region of interest" description="Disordered" evidence="29">
    <location>
        <begin position="43"/>
        <end position="113"/>
    </location>
</feature>
<evidence type="ECO:0000256" key="28">
    <source>
        <dbReference type="PROSITE-ProRule" id="PRU10141"/>
    </source>
</evidence>
<evidence type="ECO:0000256" key="3">
    <source>
        <dbReference type="ARBA" id="ARBA00004342"/>
    </source>
</evidence>
<evidence type="ECO:0000259" key="30">
    <source>
        <dbReference type="PROSITE" id="PS50011"/>
    </source>
</evidence>
<evidence type="ECO:0000313" key="32">
    <source>
        <dbReference type="EMBL" id="CDW73027.1"/>
    </source>
</evidence>
<evidence type="ECO:0000256" key="20">
    <source>
        <dbReference type="ARBA" id="ARBA00023139"/>
    </source>
</evidence>
<keyword evidence="15" id="KW-0106">Calcium</keyword>
<evidence type="ECO:0000256" key="19">
    <source>
        <dbReference type="ARBA" id="ARBA00023069"/>
    </source>
</evidence>
<evidence type="ECO:0000256" key="1">
    <source>
        <dbReference type="ARBA" id="ARBA00001946"/>
    </source>
</evidence>
<evidence type="ECO:0000256" key="16">
    <source>
        <dbReference type="ARBA" id="ARBA00022840"/>
    </source>
</evidence>
<evidence type="ECO:0000256" key="10">
    <source>
        <dbReference type="ARBA" id="ARBA00022707"/>
    </source>
</evidence>
<keyword evidence="20" id="KW-0564">Palmitate</keyword>
<dbReference type="GO" id="GO:0005509">
    <property type="term" value="F:calcium ion binding"/>
    <property type="evidence" value="ECO:0007669"/>
    <property type="project" value="InterPro"/>
</dbReference>
<dbReference type="GO" id="GO:0005886">
    <property type="term" value="C:plasma membrane"/>
    <property type="evidence" value="ECO:0007669"/>
    <property type="project" value="UniProtKB-SubCell"/>
</dbReference>
<feature type="domain" description="EF-hand" evidence="31">
    <location>
        <begin position="649"/>
        <end position="684"/>
    </location>
</feature>
<evidence type="ECO:0000256" key="5">
    <source>
        <dbReference type="ARBA" id="ARBA00012513"/>
    </source>
</evidence>
<keyword evidence="18" id="KW-1043">Host membrane</keyword>
<keyword evidence="21" id="KW-0966">Cell projection</keyword>
<comment type="subcellular location">
    <subcellularLocation>
        <location evidence="3">Cell membrane</location>
        <topology evidence="3">Lipid-anchor</topology>
        <orientation evidence="3">Cytoplasmic side</orientation>
    </subcellularLocation>
    <subcellularLocation>
        <location evidence="2">Cell projection</location>
        <location evidence="2">Cilium</location>
        <location evidence="2">Flagellum</location>
    </subcellularLocation>
    <subcellularLocation>
        <location evidence="4">Host cell membrane</location>
        <topology evidence="4">Lipid-anchor</topology>
    </subcellularLocation>
    <subcellularLocation>
        <location evidence="26">Parasitophorous vacuole membrane</location>
        <topology evidence="26">Lipid-anchor</topology>
    </subcellularLocation>
</comment>
<feature type="domain" description="Protein kinase" evidence="30">
    <location>
        <begin position="236"/>
        <end position="491"/>
    </location>
</feature>
<evidence type="ECO:0000256" key="15">
    <source>
        <dbReference type="ARBA" id="ARBA00022837"/>
    </source>
</evidence>
<keyword evidence="6" id="KW-1003">Cell membrane</keyword>